<accession>A0A4E0R624</accession>
<dbReference type="Proteomes" id="UP000030428">
    <property type="component" value="Unassembled WGS sequence"/>
</dbReference>
<name>A0A4E0R624_9GAMM</name>
<evidence type="ECO:0000313" key="1">
    <source>
        <dbReference type="EMBL" id="TGO03441.1"/>
    </source>
</evidence>
<organism evidence="1 2">
    <name type="scientific">Candidatus Thiomargarita nelsonii</name>
    <dbReference type="NCBI Taxonomy" id="1003181"/>
    <lineage>
        <taxon>Bacteria</taxon>
        <taxon>Pseudomonadati</taxon>
        <taxon>Pseudomonadota</taxon>
        <taxon>Gammaproteobacteria</taxon>
        <taxon>Thiotrichales</taxon>
        <taxon>Thiotrichaceae</taxon>
        <taxon>Thiomargarita</taxon>
    </lineage>
</organism>
<dbReference type="AlphaFoldDB" id="A0A4E0R624"/>
<keyword evidence="2" id="KW-1185">Reference proteome</keyword>
<comment type="caution">
    <text evidence="1">The sequence shown here is derived from an EMBL/GenBank/DDBJ whole genome shotgun (WGS) entry which is preliminary data.</text>
</comment>
<reference evidence="1 2" key="1">
    <citation type="journal article" date="2016" name="Front. Microbiol.">
        <title>Single-Cell (Meta-)Genomics of a Dimorphic Candidatus Thiomargarita nelsonii Reveals Genomic Plasticity.</title>
        <authorList>
            <person name="Flood B.E."/>
            <person name="Fliss P."/>
            <person name="Jones D.S."/>
            <person name="Dick G.J."/>
            <person name="Jain S."/>
            <person name="Kaster A.K."/>
            <person name="Winkel M."/>
            <person name="Mussmann M."/>
            <person name="Bailey J."/>
        </authorList>
    </citation>
    <scope>NUCLEOTIDE SEQUENCE [LARGE SCALE GENOMIC DNA]</scope>
    <source>
        <strain evidence="1">Hydrate Ridge</strain>
    </source>
</reference>
<sequence length="100" mass="10946">MELFGGEVPPPPGQCTQAEIDAAYEKGRQACIADPSSCNINSSDNATFESSTGELHIPFVDVPGAFGTTQTFDVYLMQKPLTFTFDLDMDRIRFSSDTEQ</sequence>
<gene>
    <name evidence="1" type="ORF">PN36_06335</name>
</gene>
<protein>
    <submittedName>
        <fullName evidence="1">Uncharacterized protein</fullName>
    </submittedName>
</protein>
<dbReference type="EMBL" id="JSZA02000018">
    <property type="protein sequence ID" value="TGO03441.1"/>
    <property type="molecule type" value="Genomic_DNA"/>
</dbReference>
<proteinExistence type="predicted"/>
<evidence type="ECO:0000313" key="2">
    <source>
        <dbReference type="Proteomes" id="UP000030428"/>
    </source>
</evidence>